<accession>A0A2U1JPH1</accession>
<organism evidence="13 14">
    <name type="scientific">Flavobacterium laiguense</name>
    <dbReference type="NCBI Taxonomy" id="2169409"/>
    <lineage>
        <taxon>Bacteria</taxon>
        <taxon>Pseudomonadati</taxon>
        <taxon>Bacteroidota</taxon>
        <taxon>Flavobacteriia</taxon>
        <taxon>Flavobacteriales</taxon>
        <taxon>Flavobacteriaceae</taxon>
        <taxon>Flavobacterium</taxon>
    </lineage>
</organism>
<evidence type="ECO:0000256" key="1">
    <source>
        <dbReference type="ARBA" id="ARBA00004571"/>
    </source>
</evidence>
<dbReference type="Gene3D" id="2.60.40.1120">
    <property type="entry name" value="Carboxypeptidase-like, regulatory domain"/>
    <property type="match status" value="1"/>
</dbReference>
<dbReference type="InterPro" id="IPR023996">
    <property type="entry name" value="TonB-dep_OMP_SusC/RagA"/>
</dbReference>
<evidence type="ECO:0000313" key="13">
    <source>
        <dbReference type="EMBL" id="PWA07032.1"/>
    </source>
</evidence>
<dbReference type="Gene3D" id="2.170.130.10">
    <property type="entry name" value="TonB-dependent receptor, plug domain"/>
    <property type="match status" value="1"/>
</dbReference>
<keyword evidence="4 8" id="KW-0812">Transmembrane</keyword>
<dbReference type="InterPro" id="IPR000531">
    <property type="entry name" value="Beta-barrel_TonB"/>
</dbReference>
<evidence type="ECO:0008006" key="15">
    <source>
        <dbReference type="Google" id="ProtNLM"/>
    </source>
</evidence>
<dbReference type="OrthoDB" id="9768177at2"/>
<dbReference type="NCBIfam" id="TIGR04056">
    <property type="entry name" value="OMP_RagA_SusC"/>
    <property type="match status" value="1"/>
</dbReference>
<evidence type="ECO:0000259" key="12">
    <source>
        <dbReference type="Pfam" id="PF07715"/>
    </source>
</evidence>
<evidence type="ECO:0000313" key="14">
    <source>
        <dbReference type="Proteomes" id="UP000245618"/>
    </source>
</evidence>
<evidence type="ECO:0000259" key="11">
    <source>
        <dbReference type="Pfam" id="PF00593"/>
    </source>
</evidence>
<dbReference type="Pfam" id="PF07715">
    <property type="entry name" value="Plug"/>
    <property type="match status" value="1"/>
</dbReference>
<evidence type="ECO:0000256" key="4">
    <source>
        <dbReference type="ARBA" id="ARBA00022692"/>
    </source>
</evidence>
<dbReference type="RefSeq" id="WP_116764422.1">
    <property type="nucleotide sequence ID" value="NZ_QCZH01000023.1"/>
</dbReference>
<gene>
    <name evidence="13" type="ORF">DB891_15135</name>
</gene>
<dbReference type="InterPro" id="IPR039426">
    <property type="entry name" value="TonB-dep_rcpt-like"/>
</dbReference>
<dbReference type="InterPro" id="IPR023997">
    <property type="entry name" value="TonB-dep_OMP_SusC/RagA_CS"/>
</dbReference>
<comment type="caution">
    <text evidence="13">The sequence shown here is derived from an EMBL/GenBank/DDBJ whole genome shotgun (WGS) entry which is preliminary data.</text>
</comment>
<dbReference type="InterPro" id="IPR036942">
    <property type="entry name" value="Beta-barrel_TonB_sf"/>
</dbReference>
<dbReference type="Pfam" id="PF13715">
    <property type="entry name" value="CarbopepD_reg_2"/>
    <property type="match status" value="1"/>
</dbReference>
<dbReference type="EMBL" id="QCZH01000023">
    <property type="protein sequence ID" value="PWA07032.1"/>
    <property type="molecule type" value="Genomic_DNA"/>
</dbReference>
<keyword evidence="14" id="KW-1185">Reference proteome</keyword>
<comment type="similarity">
    <text evidence="8 9">Belongs to the TonB-dependent receptor family.</text>
</comment>
<dbReference type="GO" id="GO:0009279">
    <property type="term" value="C:cell outer membrane"/>
    <property type="evidence" value="ECO:0007669"/>
    <property type="project" value="UniProtKB-SubCell"/>
</dbReference>
<dbReference type="AlphaFoldDB" id="A0A2U1JPH1"/>
<name>A0A2U1JPH1_9FLAO</name>
<dbReference type="SUPFAM" id="SSF49464">
    <property type="entry name" value="Carboxypeptidase regulatory domain-like"/>
    <property type="match status" value="1"/>
</dbReference>
<dbReference type="SUPFAM" id="SSF56935">
    <property type="entry name" value="Porins"/>
    <property type="match status" value="1"/>
</dbReference>
<dbReference type="InterPro" id="IPR008969">
    <property type="entry name" value="CarboxyPept-like_regulatory"/>
</dbReference>
<dbReference type="Pfam" id="PF00593">
    <property type="entry name" value="TonB_dep_Rec_b-barrel"/>
    <property type="match status" value="1"/>
</dbReference>
<keyword evidence="6 8" id="KW-0472">Membrane</keyword>
<feature type="domain" description="TonB-dependent receptor plug" evidence="12">
    <location>
        <begin position="115"/>
        <end position="222"/>
    </location>
</feature>
<keyword evidence="10" id="KW-0732">Signal</keyword>
<dbReference type="InterPro" id="IPR037066">
    <property type="entry name" value="Plug_dom_sf"/>
</dbReference>
<keyword evidence="7 8" id="KW-0998">Cell outer membrane</keyword>
<dbReference type="NCBIfam" id="TIGR04057">
    <property type="entry name" value="SusC_RagA_signa"/>
    <property type="match status" value="1"/>
</dbReference>
<evidence type="ECO:0000256" key="5">
    <source>
        <dbReference type="ARBA" id="ARBA00023077"/>
    </source>
</evidence>
<evidence type="ECO:0000256" key="6">
    <source>
        <dbReference type="ARBA" id="ARBA00023136"/>
    </source>
</evidence>
<comment type="subcellular location">
    <subcellularLocation>
        <location evidence="1 8">Cell outer membrane</location>
        <topology evidence="1 8">Multi-pass membrane protein</topology>
    </subcellularLocation>
</comment>
<evidence type="ECO:0000256" key="3">
    <source>
        <dbReference type="ARBA" id="ARBA00022452"/>
    </source>
</evidence>
<protein>
    <recommendedName>
        <fullName evidence="15">SusC/RagA family TonB-linked outer membrane protein</fullName>
    </recommendedName>
</protein>
<dbReference type="InterPro" id="IPR012910">
    <property type="entry name" value="Plug_dom"/>
</dbReference>
<sequence length="995" mass="109056">MKTIYRKLLFLVLLLPLCAVAQNKVEGTVLDIVSGQPIPGVNIKIEGSAVGTSTDFDGKFQLTNVKPTDVLNISYMGYGTKKITVGSQNAITIKLEEDSNQLKEVVVQVGYGSVKKKDATGAVSKVSADKLMQGALIDPIQGLQGKAAGVTITKQGGDPNQGFNVKIRGAAGFAAGGNPLYVVDGIRGVDPTTIAPEDIVSYDILKDAASTAIYGADGANGVVFITTKKGKDGKTTIEFNSYLAIDNVANKLDLLSASEYRDYTVANGIASSDLGGSTDWQDEILQTGLTKNYNFAISGGTEKSTYRASVTNTSFEGVIKNSEKDRTTAKINVTQKGFNDKLTVDMGVSVTLEKNKFVNYGEDGKDQVLFQAYQRRPTDPVYNAGGSLLEVGGVNSYFNPLHPLNNIQNDRDAKFINSNLGFDLEIVKGLNARVGLSYIREDWEKTYFAPSYKYTYVAGDLPTSIYDGYGNREYNNKEQSMVETTLTYKKTFSDVHNVTVLGGYSYRDTGYDGFKAQGNNPISNLIGSDNLVNFENLQLGDNTSFKSSRKDIGYFARAMYDYNSKYYVAGIIRRDGSSVFGDNNQWGVFPSVQVAWNIAKEGFVANNVSAINNLKLRASWGISGNSNIPVDAKDLKVSPEVTVDAAGNPITNFTYKNNGNPDLKWDENTEINVGLDFGLFNDRITGSVEYYKKTISDMLIANTNVPIETNFSNTTFINGGEMENKGIEATLNAKVIDGGDFTWSTTLVYTQNKQNVLALGNDKYNYSYLDVNFITGPGLIGVSTQRMQAGYELGTFYGYEYAGFSSGKWLIKDNNGQTKYLSDATTDDKKIIGEALPDFEMGWSNYLKYKNWDMSMSFRAVVGNDIYNATNQVFGNPLQIGTRNVNHEALILDTAGVTESPSQSLSYFIEDGSFVKLDNVNIGYNFPSPIFLKNVSKIRLYTSVNNIFTLTNYGGIDPEVNFSGGKDNKEIYFGTDKFNIYPKTRTFTVGLNIIF</sequence>
<evidence type="ECO:0000256" key="8">
    <source>
        <dbReference type="PROSITE-ProRule" id="PRU01360"/>
    </source>
</evidence>
<evidence type="ECO:0000256" key="7">
    <source>
        <dbReference type="ARBA" id="ARBA00023237"/>
    </source>
</evidence>
<proteinExistence type="inferred from homology"/>
<evidence type="ECO:0000256" key="2">
    <source>
        <dbReference type="ARBA" id="ARBA00022448"/>
    </source>
</evidence>
<reference evidence="13 14" key="1">
    <citation type="submission" date="2018-04" db="EMBL/GenBank/DDBJ databases">
        <title>Flavobacterium sp. nov., isolated from glacier ice.</title>
        <authorList>
            <person name="Liu Q."/>
            <person name="Xin Y.-H."/>
        </authorList>
    </citation>
    <scope>NUCLEOTIDE SEQUENCE [LARGE SCALE GENOMIC DNA]</scope>
    <source>
        <strain evidence="13 14">LB2P30</strain>
    </source>
</reference>
<feature type="signal peptide" evidence="10">
    <location>
        <begin position="1"/>
        <end position="21"/>
    </location>
</feature>
<evidence type="ECO:0000256" key="10">
    <source>
        <dbReference type="SAM" id="SignalP"/>
    </source>
</evidence>
<evidence type="ECO:0000256" key="9">
    <source>
        <dbReference type="RuleBase" id="RU003357"/>
    </source>
</evidence>
<keyword evidence="3 8" id="KW-1134">Transmembrane beta strand</keyword>
<feature type="domain" description="TonB-dependent receptor-like beta-barrel" evidence="11">
    <location>
        <begin position="370"/>
        <end position="852"/>
    </location>
</feature>
<dbReference type="PROSITE" id="PS52016">
    <property type="entry name" value="TONB_DEPENDENT_REC_3"/>
    <property type="match status" value="1"/>
</dbReference>
<dbReference type="Gene3D" id="2.40.170.20">
    <property type="entry name" value="TonB-dependent receptor, beta-barrel domain"/>
    <property type="match status" value="1"/>
</dbReference>
<keyword evidence="2 8" id="KW-0813">Transport</keyword>
<feature type="chain" id="PRO_5015705643" description="SusC/RagA family TonB-linked outer membrane protein" evidence="10">
    <location>
        <begin position="22"/>
        <end position="995"/>
    </location>
</feature>
<dbReference type="Proteomes" id="UP000245618">
    <property type="component" value="Unassembled WGS sequence"/>
</dbReference>
<keyword evidence="5 9" id="KW-0798">TonB box</keyword>